<name>A0A2N5Y5D1_9GAMM</name>
<dbReference type="Pfam" id="PF21221">
    <property type="entry name" value="B_lactamase-like_C"/>
    <property type="match status" value="1"/>
</dbReference>
<dbReference type="SMART" id="SM00849">
    <property type="entry name" value="Lactamase_B"/>
    <property type="match status" value="1"/>
</dbReference>
<dbReference type="InterPro" id="IPR050855">
    <property type="entry name" value="NDM-1-like"/>
</dbReference>
<dbReference type="InterPro" id="IPR036388">
    <property type="entry name" value="WH-like_DNA-bd_sf"/>
</dbReference>
<keyword evidence="3" id="KW-0378">Hydrolase</keyword>
<dbReference type="PANTHER" id="PTHR42951">
    <property type="entry name" value="METALLO-BETA-LACTAMASE DOMAIN-CONTAINING"/>
    <property type="match status" value="1"/>
</dbReference>
<evidence type="ECO:0000259" key="2">
    <source>
        <dbReference type="SMART" id="SM00849"/>
    </source>
</evidence>
<dbReference type="Proteomes" id="UP000234845">
    <property type="component" value="Unassembled WGS sequence"/>
</dbReference>
<dbReference type="InterPro" id="IPR036866">
    <property type="entry name" value="RibonucZ/Hydroxyglut_hydro"/>
</dbReference>
<dbReference type="OrthoDB" id="9815874at2"/>
<gene>
    <name evidence="3" type="ORF">CWI75_04490</name>
</gene>
<proteinExistence type="inferred from homology"/>
<comment type="caution">
    <text evidence="3">The sequence shown here is derived from an EMBL/GenBank/DDBJ whole genome shotgun (WGS) entry which is preliminary data.</text>
</comment>
<dbReference type="GO" id="GO:0016787">
    <property type="term" value="F:hydrolase activity"/>
    <property type="evidence" value="ECO:0007669"/>
    <property type="project" value="UniProtKB-KW"/>
</dbReference>
<dbReference type="InterPro" id="IPR048933">
    <property type="entry name" value="B_lactamase-like_C"/>
</dbReference>
<dbReference type="Pfam" id="PF00753">
    <property type="entry name" value="Lactamase_B"/>
    <property type="match status" value="1"/>
</dbReference>
<evidence type="ECO:0000313" key="4">
    <source>
        <dbReference type="Proteomes" id="UP000234845"/>
    </source>
</evidence>
<reference evidence="4" key="1">
    <citation type="submission" date="2017-11" db="EMBL/GenBank/DDBJ databases">
        <title>The draft genome sequence of Chromatocurvus sp. F02.</title>
        <authorList>
            <person name="Du Z.-J."/>
            <person name="Chang Y.-Q."/>
        </authorList>
    </citation>
    <scope>NUCLEOTIDE SEQUENCE [LARGE SCALE GENOMIC DNA]</scope>
    <source>
        <strain evidence="4">F02</strain>
    </source>
</reference>
<dbReference type="RefSeq" id="WP_101520295.1">
    <property type="nucleotide sequence ID" value="NZ_PKLZ01000002.1"/>
</dbReference>
<dbReference type="InterPro" id="IPR001279">
    <property type="entry name" value="Metallo-B-lactamas"/>
</dbReference>
<evidence type="ECO:0000256" key="1">
    <source>
        <dbReference type="ARBA" id="ARBA00005250"/>
    </source>
</evidence>
<organism evidence="3 4">
    <name type="scientific">Kineobactrum sediminis</name>
    <dbReference type="NCBI Taxonomy" id="1905677"/>
    <lineage>
        <taxon>Bacteria</taxon>
        <taxon>Pseudomonadati</taxon>
        <taxon>Pseudomonadota</taxon>
        <taxon>Gammaproteobacteria</taxon>
        <taxon>Cellvibrionales</taxon>
        <taxon>Halieaceae</taxon>
        <taxon>Kineobactrum</taxon>
    </lineage>
</organism>
<dbReference type="AlphaFoldDB" id="A0A2N5Y5D1"/>
<dbReference type="Gene3D" id="1.10.10.10">
    <property type="entry name" value="Winged helix-like DNA-binding domain superfamily/Winged helix DNA-binding domain"/>
    <property type="match status" value="1"/>
</dbReference>
<keyword evidence="4" id="KW-1185">Reference proteome</keyword>
<protein>
    <submittedName>
        <fullName evidence="3">MBL fold metallo-hydrolase</fullName>
    </submittedName>
</protein>
<dbReference type="GO" id="GO:0017001">
    <property type="term" value="P:antibiotic catabolic process"/>
    <property type="evidence" value="ECO:0007669"/>
    <property type="project" value="UniProtKB-ARBA"/>
</dbReference>
<dbReference type="EMBL" id="PKLZ01000002">
    <property type="protein sequence ID" value="PLW83614.1"/>
    <property type="molecule type" value="Genomic_DNA"/>
</dbReference>
<dbReference type="Gene3D" id="3.60.15.10">
    <property type="entry name" value="Ribonuclease Z/Hydroxyacylglutathione hydrolase-like"/>
    <property type="match status" value="1"/>
</dbReference>
<dbReference type="SUPFAM" id="SSF56281">
    <property type="entry name" value="Metallo-hydrolase/oxidoreductase"/>
    <property type="match status" value="1"/>
</dbReference>
<evidence type="ECO:0000313" key="3">
    <source>
        <dbReference type="EMBL" id="PLW83614.1"/>
    </source>
</evidence>
<dbReference type="PANTHER" id="PTHR42951:SF4">
    <property type="entry name" value="ACYL-COENZYME A THIOESTERASE MBLAC2"/>
    <property type="match status" value="1"/>
</dbReference>
<comment type="similarity">
    <text evidence="1">Belongs to the metallo-beta-lactamase superfamily. Class-B beta-lactamase family.</text>
</comment>
<accession>A0A2N5Y5D1</accession>
<feature type="domain" description="Metallo-beta-lactamase" evidence="2">
    <location>
        <begin position="47"/>
        <end position="264"/>
    </location>
</feature>
<sequence length="358" mass="40970">MLVENPETYHGLLYPWSRGANPEAGVPQQVAEGIYWVRFPMPMGLDHINLWLLEDGDGWTIVDTCLDLPRSREIWEQLFAGFLADKPVKRVICTHMHPDHVGLAGWLTERFDCQLLMTREEFLMCRSLVADTGRPAPEVAIRFYRAAGYSEEQLEKYRKAFGGFGRAVYKLPDSFRRLKDRETLTIGGRYWQIIVGSGHSPEHACLYCPALKVLISGDQVLPRITPNVSVFPTEPESDPLQEWLQSCARIRELLPDDLLVLPSHEAPFRGLHVRLTQLIEAHKQELNQLYAHLAEPKRVVDCFPALFKREITNDHLSLATGETIAHLNCLLRRRQIAGETDEHGVDWYHQLPDSISFD</sequence>